<keyword evidence="3" id="KW-0285">Flavoprotein</keyword>
<evidence type="ECO:0000256" key="3">
    <source>
        <dbReference type="ARBA" id="ARBA00022630"/>
    </source>
</evidence>
<dbReference type="Gene3D" id="3.50.50.60">
    <property type="entry name" value="FAD/NAD(P)-binding domain"/>
    <property type="match status" value="2"/>
</dbReference>
<dbReference type="PIRSF" id="PIRSF000137">
    <property type="entry name" value="Alcohol_oxidase"/>
    <property type="match status" value="1"/>
</dbReference>
<evidence type="ECO:0000313" key="8">
    <source>
        <dbReference type="Proteomes" id="UP000189818"/>
    </source>
</evidence>
<dbReference type="PROSITE" id="PS51257">
    <property type="entry name" value="PROKAR_LIPOPROTEIN"/>
    <property type="match status" value="1"/>
</dbReference>
<dbReference type="RefSeq" id="WP_079649879.1">
    <property type="nucleotide sequence ID" value="NZ_FUYM01000010.1"/>
</dbReference>
<dbReference type="PANTHER" id="PTHR11552:SF147">
    <property type="entry name" value="CHOLINE DEHYDROGENASE, MITOCHONDRIAL"/>
    <property type="match status" value="1"/>
</dbReference>
<evidence type="ECO:0000256" key="1">
    <source>
        <dbReference type="ARBA" id="ARBA00001974"/>
    </source>
</evidence>
<dbReference type="Gene3D" id="3.30.410.40">
    <property type="match status" value="1"/>
</dbReference>
<dbReference type="PROSITE" id="PS00624">
    <property type="entry name" value="GMC_OXRED_2"/>
    <property type="match status" value="1"/>
</dbReference>
<feature type="domain" description="Glucose-methanol-choline oxidoreductase N-terminal" evidence="6">
    <location>
        <begin position="262"/>
        <end position="276"/>
    </location>
</feature>
<dbReference type="PANTHER" id="PTHR11552">
    <property type="entry name" value="GLUCOSE-METHANOL-CHOLINE GMC OXIDOREDUCTASE"/>
    <property type="match status" value="1"/>
</dbReference>
<dbReference type="EMBL" id="FUYM01000010">
    <property type="protein sequence ID" value="SKB97682.1"/>
    <property type="molecule type" value="Genomic_DNA"/>
</dbReference>
<dbReference type="SUPFAM" id="SSF54373">
    <property type="entry name" value="FAD-linked reductases, C-terminal domain"/>
    <property type="match status" value="1"/>
</dbReference>
<comment type="similarity">
    <text evidence="2">Belongs to the GMC oxidoreductase family.</text>
</comment>
<dbReference type="Pfam" id="PF00732">
    <property type="entry name" value="GMC_oxred_N"/>
    <property type="match status" value="1"/>
</dbReference>
<protein>
    <submittedName>
        <fullName evidence="7">5-(Hydroxymethyl)furfural/furfural oxidase</fullName>
    </submittedName>
</protein>
<feature type="binding site" evidence="5">
    <location>
        <position position="90"/>
    </location>
    <ligand>
        <name>FAD</name>
        <dbReference type="ChEBI" id="CHEBI:57692"/>
    </ligand>
</feature>
<dbReference type="InterPro" id="IPR000172">
    <property type="entry name" value="GMC_OxRdtase_N"/>
</dbReference>
<evidence type="ECO:0000259" key="6">
    <source>
        <dbReference type="PROSITE" id="PS00624"/>
    </source>
</evidence>
<evidence type="ECO:0000256" key="4">
    <source>
        <dbReference type="ARBA" id="ARBA00022827"/>
    </source>
</evidence>
<sequence>MRPDAVLPARADVIIVGGGTAGCVLASRLSEDPRVSVLLVEAGRDHLPGHEPDDIMDSFPRAATPGHLWPGLTAERRPGQPPRPFEQARVVGGGSSVMGMLAMRGLPADYDGWAAAGAEGWGWADVLPYFRRLERDLDFGGPAHGREGPLPVRRHPPESWPPFCRAVTAAAARQGLPLAGDLNDDASDGIYPVPMNNSARHRVSAATAYLDAAVRTRPNLIIAARCSVTAIRLRERRAVGVDVVRDGAARAVEAGEVILSAGAIHSPALLLRSGIGPGLAIDRPGVGADLQNHPLLPLSVVLRRDAVQPPDVRPAFQNCLRYSSGHPGTPAADMFVTILNKTGLHPLGRRIGGLMLAVYGSFSRGSVSLDPATGTPRIGFDLLGDERDEARLAGAVRFAAALLADEEVRRTADQPFFPINGALVQRLSRPEPASRIVNRLATAMLDAPALLRGWAVGVAGPPLRTLLDDEERLHRFVRENAVPTGHVCGTCRMGSDEAAVVDGRLRVRGVAGLRVVDASVMPAIVRANTNIPVVMIAEKAADIIKGERT</sequence>
<evidence type="ECO:0000313" key="7">
    <source>
        <dbReference type="EMBL" id="SKB97682.1"/>
    </source>
</evidence>
<keyword evidence="8" id="KW-1185">Reference proteome</keyword>
<feature type="binding site" evidence="5">
    <location>
        <position position="228"/>
    </location>
    <ligand>
        <name>FAD</name>
        <dbReference type="ChEBI" id="CHEBI:57692"/>
    </ligand>
</feature>
<dbReference type="InterPro" id="IPR036188">
    <property type="entry name" value="FAD/NAD-bd_sf"/>
</dbReference>
<organism evidence="7 8">
    <name type="scientific">Rhizorhabdus histidinilytica</name>
    <dbReference type="NCBI Taxonomy" id="439228"/>
    <lineage>
        <taxon>Bacteria</taxon>
        <taxon>Pseudomonadati</taxon>
        <taxon>Pseudomonadota</taxon>
        <taxon>Alphaproteobacteria</taxon>
        <taxon>Sphingomonadales</taxon>
        <taxon>Sphingomonadaceae</taxon>
        <taxon>Rhizorhabdus</taxon>
    </lineage>
</organism>
<dbReference type="Proteomes" id="UP000189818">
    <property type="component" value="Unassembled WGS sequence"/>
</dbReference>
<evidence type="ECO:0000256" key="5">
    <source>
        <dbReference type="PIRSR" id="PIRSR000137-2"/>
    </source>
</evidence>
<comment type="cofactor">
    <cofactor evidence="1 5">
        <name>FAD</name>
        <dbReference type="ChEBI" id="CHEBI:57692"/>
    </cofactor>
</comment>
<evidence type="ECO:0000256" key="2">
    <source>
        <dbReference type="ARBA" id="ARBA00010790"/>
    </source>
</evidence>
<dbReference type="STRING" id="439228.SAMN06295920_11075"/>
<dbReference type="AlphaFoldDB" id="A0A1T5FNI4"/>
<reference evidence="8" key="1">
    <citation type="submission" date="2017-02" db="EMBL/GenBank/DDBJ databases">
        <authorList>
            <person name="Varghese N."/>
            <person name="Submissions S."/>
        </authorList>
    </citation>
    <scope>NUCLEOTIDE SEQUENCE [LARGE SCALE GENOMIC DNA]</scope>
    <source>
        <strain evidence="8">UM2</strain>
    </source>
</reference>
<dbReference type="SUPFAM" id="SSF51905">
    <property type="entry name" value="FAD/NAD(P)-binding domain"/>
    <property type="match status" value="1"/>
</dbReference>
<dbReference type="OrthoDB" id="9785276at2"/>
<gene>
    <name evidence="7" type="ORF">SAMN06295920_11075</name>
</gene>
<dbReference type="InterPro" id="IPR007867">
    <property type="entry name" value="GMC_OxRtase_C"/>
</dbReference>
<keyword evidence="4 5" id="KW-0274">FAD</keyword>
<name>A0A1T5FNI4_9SPHN</name>
<dbReference type="GO" id="GO:0016614">
    <property type="term" value="F:oxidoreductase activity, acting on CH-OH group of donors"/>
    <property type="evidence" value="ECO:0007669"/>
    <property type="project" value="InterPro"/>
</dbReference>
<dbReference type="GO" id="GO:0050660">
    <property type="term" value="F:flavin adenine dinucleotide binding"/>
    <property type="evidence" value="ECO:0007669"/>
    <property type="project" value="InterPro"/>
</dbReference>
<accession>A0A1T5FNI4</accession>
<proteinExistence type="inferred from homology"/>
<dbReference type="Pfam" id="PF05199">
    <property type="entry name" value="GMC_oxred_C"/>
    <property type="match status" value="1"/>
</dbReference>
<dbReference type="InterPro" id="IPR012132">
    <property type="entry name" value="GMC_OxRdtase"/>
</dbReference>